<dbReference type="Proteomes" id="UP000503096">
    <property type="component" value="Chromosome"/>
</dbReference>
<feature type="region of interest" description="Disordered" evidence="1">
    <location>
        <begin position="233"/>
        <end position="267"/>
    </location>
</feature>
<evidence type="ECO:0000256" key="1">
    <source>
        <dbReference type="SAM" id="MobiDB-lite"/>
    </source>
</evidence>
<protein>
    <recommendedName>
        <fullName evidence="4">DUF1631 domain-containing protein</fullName>
    </recommendedName>
</protein>
<reference evidence="2 3" key="1">
    <citation type="submission" date="2020-04" db="EMBL/GenBank/DDBJ databases">
        <title>Usitatibacter rugosus gen. nov., sp. nov. and Usitatibacter palustris sp. nov., novel members of Usitatibacteraceae fam. nov. within the order Nitrosomonadales isolated from soil.</title>
        <authorList>
            <person name="Huber K.J."/>
            <person name="Neumann-Schaal M."/>
            <person name="Geppert A."/>
            <person name="Luckner M."/>
            <person name="Wanner G."/>
            <person name="Overmann J."/>
        </authorList>
    </citation>
    <scope>NUCLEOTIDE SEQUENCE [LARGE SCALE GENOMIC DNA]</scope>
    <source>
        <strain evidence="2 3">Swamp67</strain>
    </source>
</reference>
<dbReference type="AlphaFoldDB" id="A0A6M4HAS9"/>
<organism evidence="2 3">
    <name type="scientific">Usitatibacter palustris</name>
    <dbReference type="NCBI Taxonomy" id="2732487"/>
    <lineage>
        <taxon>Bacteria</taxon>
        <taxon>Pseudomonadati</taxon>
        <taxon>Pseudomonadota</taxon>
        <taxon>Betaproteobacteria</taxon>
        <taxon>Nitrosomonadales</taxon>
        <taxon>Usitatibacteraceae</taxon>
        <taxon>Usitatibacter</taxon>
    </lineage>
</organism>
<sequence>MANATNGKVVSLGDHSRARSRLSPQETAGVLKDCRELALDRIASSLSGMFDRIEDDLFEMAEKSHDREAQNVYLDARAVAREKRPTIEAAFRRQFVEFFNRKVRGESAAATSSQMGELSLVGDEDLEGTLAASEMARKMSNSCESELFALSQRFGFLMDRPELKDDANPLSPATFCAALKDACGQVEAGFKVRMALMRQFESYVTADLHNVYHDLNAHLVQRQILPEIRPVARKNAPSAQRPKGASGAPGATGGSAGGRSGAPAAPGSDVDVFRSLAQFLGSQPQGGLSGPAAGAPSAAGAGNGTLVWPTIPGVAAPQAFVTELTRMHRDGGEVAVPAGGEALVVNVLRALKVAPGSASLTSIDSMTIDVVAMIFDYIFDDPQIPGNVKAILSRLQIPTLKVALLDKEFFSSKEHPTRRLIDRLAEAAMGLDERSAKGAASVDMIEATVHTVLTEFDTDVTLFVRLISEVDAFIENQRKTEELIVERSSRYIEERERQEIARLTAEDEVARRLEVRAWVPAPVREMLNTHWVRALANVHLTEGEGSPPWQSLLHTLEDLLWSVEPKAAADDRKRLVTMLPSMLKQLQEGMLRADTPIEGRDLFLGSLVDCHANAVRAGLRGMAIVPDGPSAAPELPVAPSIERTVLPAGGVQVQEIRLNTPRTKGMVRNVFTRTGVWTNLPRGTWVEFMPLGAPVIRARLTWISPAKGVYLFTNANESESAISISPEALAEQLRQGEARIIDTGPLVGRAVDSMLENARAA</sequence>
<name>A0A6M4HAS9_9PROT</name>
<dbReference type="InterPro" id="IPR012434">
    <property type="entry name" value="DUF1631"/>
</dbReference>
<accession>A0A6M4HAS9</accession>
<evidence type="ECO:0000313" key="2">
    <source>
        <dbReference type="EMBL" id="QJR16909.1"/>
    </source>
</evidence>
<proteinExistence type="predicted"/>
<evidence type="ECO:0000313" key="3">
    <source>
        <dbReference type="Proteomes" id="UP000503096"/>
    </source>
</evidence>
<dbReference type="Pfam" id="PF07793">
    <property type="entry name" value="DUF1631"/>
    <property type="match status" value="1"/>
</dbReference>
<evidence type="ECO:0008006" key="4">
    <source>
        <dbReference type="Google" id="ProtNLM"/>
    </source>
</evidence>
<dbReference type="KEGG" id="upl:DSM104440_03745"/>
<gene>
    <name evidence="2" type="ORF">DSM104440_03745</name>
</gene>
<dbReference type="RefSeq" id="WP_171165423.1">
    <property type="nucleotide sequence ID" value="NZ_CP053073.1"/>
</dbReference>
<feature type="region of interest" description="Disordered" evidence="1">
    <location>
        <begin position="1"/>
        <end position="25"/>
    </location>
</feature>
<keyword evidence="3" id="KW-1185">Reference proteome</keyword>
<dbReference type="EMBL" id="CP053073">
    <property type="protein sequence ID" value="QJR16909.1"/>
    <property type="molecule type" value="Genomic_DNA"/>
</dbReference>
<feature type="compositionally biased region" description="Gly residues" evidence="1">
    <location>
        <begin position="250"/>
        <end position="260"/>
    </location>
</feature>
<dbReference type="InParanoid" id="A0A6M4HAS9"/>